<gene>
    <name evidence="1" type="ORF">METZ01_LOCUS321145</name>
</gene>
<dbReference type="AlphaFoldDB" id="A0A382P8X3"/>
<reference evidence="1" key="1">
    <citation type="submission" date="2018-05" db="EMBL/GenBank/DDBJ databases">
        <authorList>
            <person name="Lanie J.A."/>
            <person name="Ng W.-L."/>
            <person name="Kazmierczak K.M."/>
            <person name="Andrzejewski T.M."/>
            <person name="Davidsen T.M."/>
            <person name="Wayne K.J."/>
            <person name="Tettelin H."/>
            <person name="Glass J.I."/>
            <person name="Rusch D."/>
            <person name="Podicherti R."/>
            <person name="Tsui H.-C.T."/>
            <person name="Winkler M.E."/>
        </authorList>
    </citation>
    <scope>NUCLEOTIDE SEQUENCE</scope>
</reference>
<organism evidence="1">
    <name type="scientific">marine metagenome</name>
    <dbReference type="NCBI Taxonomy" id="408172"/>
    <lineage>
        <taxon>unclassified sequences</taxon>
        <taxon>metagenomes</taxon>
        <taxon>ecological metagenomes</taxon>
    </lineage>
</organism>
<feature type="non-terminal residue" evidence="1">
    <location>
        <position position="1"/>
    </location>
</feature>
<sequence>EEEMADVRWFHRDEVLLALSGKSENLAITAPIAIAHHLIKAWASNTLT</sequence>
<evidence type="ECO:0000313" key="1">
    <source>
        <dbReference type="EMBL" id="SVC68291.1"/>
    </source>
</evidence>
<proteinExistence type="predicted"/>
<protein>
    <recommendedName>
        <fullName evidence="2">Nudix hydrolase domain-containing protein</fullName>
    </recommendedName>
</protein>
<dbReference type="EMBL" id="UINC01104834">
    <property type="protein sequence ID" value="SVC68291.1"/>
    <property type="molecule type" value="Genomic_DNA"/>
</dbReference>
<evidence type="ECO:0008006" key="2">
    <source>
        <dbReference type="Google" id="ProtNLM"/>
    </source>
</evidence>
<name>A0A382P8X3_9ZZZZ</name>
<accession>A0A382P8X3</accession>